<gene>
    <name evidence="2" type="ORF">NEOLEDRAFT_1180227</name>
</gene>
<dbReference type="InParanoid" id="A0A165R6M8"/>
<feature type="region of interest" description="Disordered" evidence="1">
    <location>
        <begin position="115"/>
        <end position="182"/>
    </location>
</feature>
<feature type="compositionally biased region" description="Acidic residues" evidence="1">
    <location>
        <begin position="120"/>
        <end position="161"/>
    </location>
</feature>
<organism evidence="2 3">
    <name type="scientific">Neolentinus lepideus HHB14362 ss-1</name>
    <dbReference type="NCBI Taxonomy" id="1314782"/>
    <lineage>
        <taxon>Eukaryota</taxon>
        <taxon>Fungi</taxon>
        <taxon>Dikarya</taxon>
        <taxon>Basidiomycota</taxon>
        <taxon>Agaricomycotina</taxon>
        <taxon>Agaricomycetes</taxon>
        <taxon>Gloeophyllales</taxon>
        <taxon>Gloeophyllaceae</taxon>
        <taxon>Neolentinus</taxon>
    </lineage>
</organism>
<evidence type="ECO:0000256" key="1">
    <source>
        <dbReference type="SAM" id="MobiDB-lite"/>
    </source>
</evidence>
<dbReference type="EMBL" id="KV425586">
    <property type="protein sequence ID" value="KZT23379.1"/>
    <property type="molecule type" value="Genomic_DNA"/>
</dbReference>
<dbReference type="Proteomes" id="UP000076761">
    <property type="component" value="Unassembled WGS sequence"/>
</dbReference>
<dbReference type="AlphaFoldDB" id="A0A165R6M8"/>
<sequence>MHLKQRSTACTNPDKLHKLGKWLCGNLDFRELLPTLSIISTSLRREPVIGDAEPDFTKLCMIIANSWKLKVLRIRKVSADVWKRFETLVDYSPTEVLEVYRGHIHQRRRGSGWGRIWTDSDNEDDANDPEEEAFVDDEDAGYLADTAEDDWNDRDDPEEEVSVNNGGISYDADTEEDDWDED</sequence>
<feature type="compositionally biased region" description="Acidic residues" evidence="1">
    <location>
        <begin position="172"/>
        <end position="182"/>
    </location>
</feature>
<keyword evidence="3" id="KW-1185">Reference proteome</keyword>
<reference evidence="2 3" key="1">
    <citation type="journal article" date="2016" name="Mol. Biol. Evol.">
        <title>Comparative Genomics of Early-Diverging Mushroom-Forming Fungi Provides Insights into the Origins of Lignocellulose Decay Capabilities.</title>
        <authorList>
            <person name="Nagy L.G."/>
            <person name="Riley R."/>
            <person name="Tritt A."/>
            <person name="Adam C."/>
            <person name="Daum C."/>
            <person name="Floudas D."/>
            <person name="Sun H."/>
            <person name="Yadav J.S."/>
            <person name="Pangilinan J."/>
            <person name="Larsson K.H."/>
            <person name="Matsuura K."/>
            <person name="Barry K."/>
            <person name="Labutti K."/>
            <person name="Kuo R."/>
            <person name="Ohm R.A."/>
            <person name="Bhattacharya S.S."/>
            <person name="Shirouzu T."/>
            <person name="Yoshinaga Y."/>
            <person name="Martin F.M."/>
            <person name="Grigoriev I.V."/>
            <person name="Hibbett D.S."/>
        </authorList>
    </citation>
    <scope>NUCLEOTIDE SEQUENCE [LARGE SCALE GENOMIC DNA]</scope>
    <source>
        <strain evidence="2 3">HHB14362 ss-1</strain>
    </source>
</reference>
<name>A0A165R6M8_9AGAM</name>
<evidence type="ECO:0000313" key="2">
    <source>
        <dbReference type="EMBL" id="KZT23379.1"/>
    </source>
</evidence>
<proteinExistence type="predicted"/>
<accession>A0A165R6M8</accession>
<evidence type="ECO:0000313" key="3">
    <source>
        <dbReference type="Proteomes" id="UP000076761"/>
    </source>
</evidence>
<protein>
    <submittedName>
        <fullName evidence="2">Uncharacterized protein</fullName>
    </submittedName>
</protein>